<dbReference type="SUPFAM" id="SSF81301">
    <property type="entry name" value="Nucleotidyltransferase"/>
    <property type="match status" value="1"/>
</dbReference>
<feature type="domain" description="Polymerase nucleotidyl transferase" evidence="10">
    <location>
        <begin position="5"/>
        <end position="93"/>
    </location>
</feature>
<accession>A0AA97ASL9</accession>
<dbReference type="AlphaFoldDB" id="A0AA97ASL9"/>
<dbReference type="Pfam" id="PF01909">
    <property type="entry name" value="NTP_transf_2"/>
    <property type="match status" value="1"/>
</dbReference>
<dbReference type="GO" id="GO:0005524">
    <property type="term" value="F:ATP binding"/>
    <property type="evidence" value="ECO:0007669"/>
    <property type="project" value="UniProtKB-KW"/>
</dbReference>
<evidence type="ECO:0000256" key="4">
    <source>
        <dbReference type="ARBA" id="ARBA00022695"/>
    </source>
</evidence>
<keyword evidence="2" id="KW-1277">Toxin-antitoxin system</keyword>
<comment type="similarity">
    <text evidence="9">Belongs to the MntA antitoxin family.</text>
</comment>
<dbReference type="InterPro" id="IPR043519">
    <property type="entry name" value="NT_sf"/>
</dbReference>
<comment type="cofactor">
    <cofactor evidence="1">
        <name>Mg(2+)</name>
        <dbReference type="ChEBI" id="CHEBI:18420"/>
    </cofactor>
</comment>
<sequence length="96" mass="11066">MQREKVLSILKQNWAVLQQLGVRSLSIFGSIARDEARSDSDVDILVEFEPPITFDHYMDVKLYLEDQLGTRVDLVSRRSLKPQIRDVVEQEAIHVA</sequence>
<keyword evidence="7" id="KW-0067">ATP-binding</keyword>
<evidence type="ECO:0000259" key="10">
    <source>
        <dbReference type="Pfam" id="PF01909"/>
    </source>
</evidence>
<keyword evidence="4" id="KW-0548">Nucleotidyltransferase</keyword>
<protein>
    <submittedName>
        <fullName evidence="11">Nucleotidyltransferase family protein</fullName>
    </submittedName>
</protein>
<gene>
    <name evidence="11" type="ORF">HJG54_30675</name>
</gene>
<dbReference type="Gene3D" id="3.30.460.10">
    <property type="entry name" value="Beta Polymerase, domain 2"/>
    <property type="match status" value="1"/>
</dbReference>
<keyword evidence="8" id="KW-0460">Magnesium</keyword>
<dbReference type="CDD" id="cd05403">
    <property type="entry name" value="NT_KNTase_like"/>
    <property type="match status" value="1"/>
</dbReference>
<evidence type="ECO:0000256" key="2">
    <source>
        <dbReference type="ARBA" id="ARBA00022649"/>
    </source>
</evidence>
<keyword evidence="3" id="KW-0808">Transferase</keyword>
<dbReference type="EMBL" id="CP053587">
    <property type="protein sequence ID" value="WNZ27258.1"/>
    <property type="molecule type" value="Genomic_DNA"/>
</dbReference>
<dbReference type="InterPro" id="IPR052038">
    <property type="entry name" value="Type-VII_TA_antitoxin"/>
</dbReference>
<dbReference type="PANTHER" id="PTHR33571">
    <property type="entry name" value="SSL8005 PROTEIN"/>
    <property type="match status" value="1"/>
</dbReference>
<proteinExistence type="inferred from homology"/>
<name>A0AA97ASL9_9CYAN</name>
<evidence type="ECO:0000256" key="1">
    <source>
        <dbReference type="ARBA" id="ARBA00001946"/>
    </source>
</evidence>
<reference evidence="11" key="1">
    <citation type="submission" date="2020-05" db="EMBL/GenBank/DDBJ databases">
        <authorList>
            <person name="Zhu T."/>
            <person name="Keshari N."/>
            <person name="Lu X."/>
        </authorList>
    </citation>
    <scope>NUCLEOTIDE SEQUENCE</scope>
    <source>
        <strain evidence="11">NK1-12</strain>
    </source>
</reference>
<dbReference type="InterPro" id="IPR002934">
    <property type="entry name" value="Polymerase_NTP_transf_dom"/>
</dbReference>
<dbReference type="GO" id="GO:0016779">
    <property type="term" value="F:nucleotidyltransferase activity"/>
    <property type="evidence" value="ECO:0007669"/>
    <property type="project" value="UniProtKB-KW"/>
</dbReference>
<dbReference type="PANTHER" id="PTHR33571:SF12">
    <property type="entry name" value="BSL3053 PROTEIN"/>
    <property type="match status" value="1"/>
</dbReference>
<evidence type="ECO:0000256" key="6">
    <source>
        <dbReference type="ARBA" id="ARBA00022741"/>
    </source>
</evidence>
<keyword evidence="6" id="KW-0547">Nucleotide-binding</keyword>
<evidence type="ECO:0000256" key="5">
    <source>
        <dbReference type="ARBA" id="ARBA00022723"/>
    </source>
</evidence>
<dbReference type="GO" id="GO:0046872">
    <property type="term" value="F:metal ion binding"/>
    <property type="evidence" value="ECO:0007669"/>
    <property type="project" value="UniProtKB-KW"/>
</dbReference>
<keyword evidence="5" id="KW-0479">Metal-binding</keyword>
<dbReference type="RefSeq" id="WP_316436907.1">
    <property type="nucleotide sequence ID" value="NZ_CP053587.1"/>
</dbReference>
<evidence type="ECO:0000313" key="11">
    <source>
        <dbReference type="EMBL" id="WNZ27258.1"/>
    </source>
</evidence>
<evidence type="ECO:0000256" key="3">
    <source>
        <dbReference type="ARBA" id="ARBA00022679"/>
    </source>
</evidence>
<organism evidence="11">
    <name type="scientific">Leptolyngbya sp. NK1-12</name>
    <dbReference type="NCBI Taxonomy" id="2547451"/>
    <lineage>
        <taxon>Bacteria</taxon>
        <taxon>Bacillati</taxon>
        <taxon>Cyanobacteriota</taxon>
        <taxon>Cyanophyceae</taxon>
        <taxon>Leptolyngbyales</taxon>
        <taxon>Leptolyngbyaceae</taxon>
        <taxon>Leptolyngbya group</taxon>
        <taxon>Leptolyngbya</taxon>
    </lineage>
</organism>
<evidence type="ECO:0000256" key="7">
    <source>
        <dbReference type="ARBA" id="ARBA00022840"/>
    </source>
</evidence>
<evidence type="ECO:0000256" key="8">
    <source>
        <dbReference type="ARBA" id="ARBA00022842"/>
    </source>
</evidence>
<evidence type="ECO:0000256" key="9">
    <source>
        <dbReference type="ARBA" id="ARBA00038276"/>
    </source>
</evidence>